<evidence type="ECO:0000313" key="2">
    <source>
        <dbReference type="Proteomes" id="UP000279799"/>
    </source>
</evidence>
<sequence length="140" mass="16021">MKETIENLEKTLPPSAFFSTNLQDFSYNPNTHITIECDELSLKIYGYEGRLSIDIDRTQVGLNIVEALLAKIRLLADEEYPFPWNEKIDGNAIYIVDERDFLIVTYSLVNAEHLLLERKAQDLLPEKLNSVVQTTANGFL</sequence>
<proteinExistence type="predicted"/>
<dbReference type="EMBL" id="LR134510">
    <property type="protein sequence ID" value="VEJ08607.1"/>
    <property type="molecule type" value="Genomic_DNA"/>
</dbReference>
<dbReference type="AlphaFoldDB" id="A0A448TRA2"/>
<name>A0A448TRA2_9PAST</name>
<keyword evidence="2" id="KW-1185">Reference proteome</keyword>
<dbReference type="KEGG" id="adp:NCTC12871_00009"/>
<organism evidence="1 2">
    <name type="scientific">Actinobacillus delphinicola</name>
    <dbReference type="NCBI Taxonomy" id="51161"/>
    <lineage>
        <taxon>Bacteria</taxon>
        <taxon>Pseudomonadati</taxon>
        <taxon>Pseudomonadota</taxon>
        <taxon>Gammaproteobacteria</taxon>
        <taxon>Pasteurellales</taxon>
        <taxon>Pasteurellaceae</taxon>
        <taxon>Actinobacillus</taxon>
    </lineage>
</organism>
<dbReference type="RefSeq" id="WP_126597830.1">
    <property type="nucleotide sequence ID" value="NZ_LR134510.1"/>
</dbReference>
<accession>A0A448TRA2</accession>
<gene>
    <name evidence="1" type="ORF">NCTC12871_00009</name>
</gene>
<evidence type="ECO:0000313" key="1">
    <source>
        <dbReference type="EMBL" id="VEJ08607.1"/>
    </source>
</evidence>
<reference evidence="1 2" key="1">
    <citation type="submission" date="2018-12" db="EMBL/GenBank/DDBJ databases">
        <authorList>
            <consortium name="Pathogen Informatics"/>
        </authorList>
    </citation>
    <scope>NUCLEOTIDE SEQUENCE [LARGE SCALE GENOMIC DNA]</scope>
    <source>
        <strain evidence="1 2">NCTC12871</strain>
    </source>
</reference>
<dbReference type="Proteomes" id="UP000279799">
    <property type="component" value="Chromosome"/>
</dbReference>
<protein>
    <submittedName>
        <fullName evidence="1">Uncharacterized protein</fullName>
    </submittedName>
</protein>